<dbReference type="EC" id="7.1.1.-" evidence="2"/>
<dbReference type="STRING" id="766136.BHF68_06895"/>
<gene>
    <name evidence="3" type="ORF">BHF68_06895</name>
</gene>
<dbReference type="EMBL" id="MIJE01000030">
    <property type="protein sequence ID" value="OEF96785.1"/>
    <property type="molecule type" value="Genomic_DNA"/>
</dbReference>
<evidence type="ECO:0000313" key="3">
    <source>
        <dbReference type="EMBL" id="OEF96785.1"/>
    </source>
</evidence>
<comment type="function">
    <text evidence="2">NDH-1 shuttles electrons from NADH, via FMN and iron-sulfur (Fe-S) centers, to quinones in the respiratory chain. Couples the redox reaction to proton translocation (for every two electrons transferred, four hydrogen ions are translocated across the cytoplasmic membrane), and thus conserves the redox energy in a proton gradient.</text>
</comment>
<keyword evidence="4" id="KW-1185">Reference proteome</keyword>
<dbReference type="NCBIfam" id="NF005168">
    <property type="entry name" value="PRK06638.2-3"/>
    <property type="match status" value="1"/>
</dbReference>
<keyword evidence="2" id="KW-0520">NAD</keyword>
<keyword evidence="2" id="KW-0812">Transmembrane</keyword>
<evidence type="ECO:0000256" key="2">
    <source>
        <dbReference type="RuleBase" id="RU004429"/>
    </source>
</evidence>
<organism evidence="3 4">
    <name type="scientific">Desulfuribacillus alkaliarsenatis</name>
    <dbReference type="NCBI Taxonomy" id="766136"/>
    <lineage>
        <taxon>Bacteria</taxon>
        <taxon>Bacillati</taxon>
        <taxon>Bacillota</taxon>
        <taxon>Desulfuribacillia</taxon>
        <taxon>Desulfuribacillales</taxon>
        <taxon>Desulfuribacillaceae</taxon>
        <taxon>Desulfuribacillus</taxon>
    </lineage>
</organism>
<proteinExistence type="inferred from homology"/>
<comment type="similarity">
    <text evidence="1 2">Belongs to the complex I subunit 6 family.</text>
</comment>
<feature type="transmembrane region" description="Helical" evidence="2">
    <location>
        <begin position="136"/>
        <end position="161"/>
    </location>
</feature>
<dbReference type="OrthoDB" id="9814997at2"/>
<dbReference type="GO" id="GO:0048038">
    <property type="term" value="F:quinone binding"/>
    <property type="evidence" value="ECO:0007669"/>
    <property type="project" value="UniProtKB-UniRule"/>
</dbReference>
<keyword evidence="2" id="KW-1003">Cell membrane</keyword>
<keyword evidence="2" id="KW-0472">Membrane</keyword>
<dbReference type="Proteomes" id="UP000094296">
    <property type="component" value="Unassembled WGS sequence"/>
</dbReference>
<dbReference type="PANTHER" id="PTHR33269:SF17">
    <property type="entry name" value="NADH-UBIQUINONE OXIDOREDUCTASE CHAIN 6"/>
    <property type="match status" value="1"/>
</dbReference>
<evidence type="ECO:0000313" key="4">
    <source>
        <dbReference type="Proteomes" id="UP000094296"/>
    </source>
</evidence>
<evidence type="ECO:0000256" key="1">
    <source>
        <dbReference type="ARBA" id="ARBA00005698"/>
    </source>
</evidence>
<name>A0A1E5G1L3_9FIRM</name>
<dbReference type="RefSeq" id="WP_069643368.1">
    <property type="nucleotide sequence ID" value="NZ_MIJE01000030.1"/>
</dbReference>
<dbReference type="Pfam" id="PF00499">
    <property type="entry name" value="Oxidored_q3"/>
    <property type="match status" value="1"/>
</dbReference>
<dbReference type="Gene3D" id="1.20.120.1200">
    <property type="entry name" value="NADH-ubiquinone/plastoquinone oxidoreductase chain 6, subunit NuoJ"/>
    <property type="match status" value="1"/>
</dbReference>
<dbReference type="PANTHER" id="PTHR33269">
    <property type="entry name" value="NADH-UBIQUINONE OXIDOREDUCTASE CHAIN 6"/>
    <property type="match status" value="1"/>
</dbReference>
<comment type="caution">
    <text evidence="3">The sequence shown here is derived from an EMBL/GenBank/DDBJ whole genome shotgun (WGS) entry which is preliminary data.</text>
</comment>
<feature type="transmembrane region" description="Helical" evidence="2">
    <location>
        <begin position="55"/>
        <end position="74"/>
    </location>
</feature>
<sequence>MTGELAVFFVLAIVAIACAVLMISAQRMAHMILSMVFTFLAIAGLYFLLRAEFIGVVQIIVYVGAMAILFVFAVMMTEHKVVSFGPEKHQVHKVLSFVGVGALLAGMLYGISTLDMPANQSPQYIGSAKDIGLELYGYYVIAFEAVAILLLVALVGAIVIARKEAD</sequence>
<dbReference type="InterPro" id="IPR001457">
    <property type="entry name" value="NADH_UbQ/plastoQ_OxRdtase_su6"/>
</dbReference>
<dbReference type="GO" id="GO:0008137">
    <property type="term" value="F:NADH dehydrogenase (ubiquinone) activity"/>
    <property type="evidence" value="ECO:0007669"/>
    <property type="project" value="UniProtKB-UniRule"/>
</dbReference>
<reference evidence="3 4" key="1">
    <citation type="submission" date="2016-09" db="EMBL/GenBank/DDBJ databases">
        <title>Draft genome sequence for the type strain of Desulfuribacillus alkaliarsenatis AHT28, an obligately anaerobic, sulfidogenic bacterium isolated from Russian soda lake sediments.</title>
        <authorList>
            <person name="Abin C.A."/>
            <person name="Hollibaugh J.T."/>
        </authorList>
    </citation>
    <scope>NUCLEOTIDE SEQUENCE [LARGE SCALE GENOMIC DNA]</scope>
    <source>
        <strain evidence="3 4">AHT28</strain>
    </source>
</reference>
<comment type="catalytic activity">
    <reaction evidence="2">
        <text>a quinone + NADH + 5 H(+)(in) = a quinol + NAD(+) + 4 H(+)(out)</text>
        <dbReference type="Rhea" id="RHEA:57888"/>
        <dbReference type="ChEBI" id="CHEBI:15378"/>
        <dbReference type="ChEBI" id="CHEBI:24646"/>
        <dbReference type="ChEBI" id="CHEBI:57540"/>
        <dbReference type="ChEBI" id="CHEBI:57945"/>
        <dbReference type="ChEBI" id="CHEBI:132124"/>
    </reaction>
</comment>
<keyword evidence="2" id="KW-0874">Quinone</keyword>
<accession>A0A1E5G1L3</accession>
<dbReference type="GO" id="GO:0005886">
    <property type="term" value="C:plasma membrane"/>
    <property type="evidence" value="ECO:0007669"/>
    <property type="project" value="UniProtKB-SubCell"/>
</dbReference>
<feature type="transmembrane region" description="Helical" evidence="2">
    <location>
        <begin position="94"/>
        <end position="112"/>
    </location>
</feature>
<keyword evidence="2" id="KW-1133">Transmembrane helix</keyword>
<feature type="transmembrane region" description="Helical" evidence="2">
    <location>
        <begin position="32"/>
        <end position="49"/>
    </location>
</feature>
<dbReference type="InterPro" id="IPR042106">
    <property type="entry name" value="Nuo/plastoQ_OxRdtase_6_NuoJ"/>
</dbReference>
<protein>
    <recommendedName>
        <fullName evidence="2">NADH-quinone oxidoreductase subunit J</fullName>
        <ecNumber evidence="2">7.1.1.-</ecNumber>
    </recommendedName>
</protein>
<feature type="transmembrane region" description="Helical" evidence="2">
    <location>
        <begin position="6"/>
        <end position="25"/>
    </location>
</feature>
<comment type="subcellular location">
    <subcellularLocation>
        <location evidence="2">Cell membrane</location>
        <topology evidence="2">Multi-pass membrane protein</topology>
    </subcellularLocation>
</comment>
<dbReference type="AlphaFoldDB" id="A0A1E5G1L3"/>